<evidence type="ECO:0000256" key="4">
    <source>
        <dbReference type="ARBA" id="ARBA00022737"/>
    </source>
</evidence>
<dbReference type="OrthoDB" id="9803641at2"/>
<comment type="subcellular location">
    <subcellularLocation>
        <location evidence="1 13">Cytoplasm</location>
    </subcellularLocation>
</comment>
<evidence type="ECO:0000256" key="1">
    <source>
        <dbReference type="ARBA" id="ARBA00004496"/>
    </source>
</evidence>
<dbReference type="PANTHER" id="PTHR11638">
    <property type="entry name" value="ATP-DEPENDENT CLP PROTEASE"/>
    <property type="match status" value="1"/>
</dbReference>
<gene>
    <name evidence="15" type="primary">clpB_2</name>
    <name evidence="13" type="synonym">clpB</name>
    <name evidence="15" type="ORF">ANI02nite_29620</name>
</gene>
<dbReference type="SUPFAM" id="SSF52540">
    <property type="entry name" value="P-loop containing nucleoside triphosphate hydrolases"/>
    <property type="match status" value="2"/>
</dbReference>
<keyword evidence="8 12" id="KW-0143">Chaperone</keyword>
<keyword evidence="7 13" id="KW-0175">Coiled coil</keyword>
<dbReference type="GO" id="GO:0005524">
    <property type="term" value="F:ATP binding"/>
    <property type="evidence" value="ECO:0007669"/>
    <property type="project" value="UniProtKB-UniRule"/>
</dbReference>
<dbReference type="InterPro" id="IPR050130">
    <property type="entry name" value="ClpA_ClpB"/>
</dbReference>
<dbReference type="SMART" id="SM00382">
    <property type="entry name" value="AAA"/>
    <property type="match status" value="2"/>
</dbReference>
<dbReference type="GO" id="GO:0042026">
    <property type="term" value="P:protein refolding"/>
    <property type="evidence" value="ECO:0007669"/>
    <property type="project" value="UniProtKB-UniRule"/>
</dbReference>
<evidence type="ECO:0000256" key="5">
    <source>
        <dbReference type="ARBA" id="ARBA00022741"/>
    </source>
</evidence>
<evidence type="ECO:0000313" key="15">
    <source>
        <dbReference type="EMBL" id="GEN61078.1"/>
    </source>
</evidence>
<name>A0A511XDQ9_9PROT</name>
<dbReference type="InterPro" id="IPR004176">
    <property type="entry name" value="Clp_R_N"/>
</dbReference>
<sequence length="871" mass="95275">MDIQKFTERSRGFLQAAQTIAVREFNQQLTPEHLLKALLDDNEGAASSLIRAAGGDPLKVLAATEQALARLPKVQGGGAGQPQATPDLVRLLDAAQRTAEKSGDSFVAQDRLLVAIAASDSAAGRALKDGSASAEALEKAVATIRKGRTVDSENAEATFDALKKYARDVTAVAQAGKLDPVIGRDEEIRRAIQVLARRSKNNPVLIGEPGVGKTAIVEGLAQRIVNGDVPEALRNKKLLSLDMGALIAGAKFRGEFEERLKAVLKEVESAEGQVILFIDEMHTLVGAGRSDGAMDASNLIKPELARGTLHCIGATTLDEYRKYIEKDAALARRFQSVFVGEPSVADTISILRGIKEKYELHHGIRISDGALVAAATLSNRYITDRFLPDKAIDLIDEASSRLRMQIDSKPEELDELDRRVIQLKIEREALRKEDDSASRDRLEKVDAELADLEEKSDAMNAAWHAEKDRVSEVQKFKEQLDEARSAVEVAQRKGDLGRASELMYGVIPDLEAKIAQAQEAQAGSTDDLVSQAVTEQGIASVVSRWTGIPVDRMVEGERAKLLRMEDELRRRVVGQEPALKAVANAVRRARAGLQDPNRPIGSFLFLGPTGVGKTELTKALAEFLFDDEKALLRIDMSEFMEKHAVARLIGAPPGYVGYEEGGVLTEAVRRRPYQVILFDEVEKAHGDVFNILLQVLDDGRLTDGQGRTVDFRNTLIVLTSNLGSDVLANQPDGESTDLVQAQVMRVVRDHFRPEFLNRLDEIVLFSRLQKVDMARIVDIQIGRLQGLLSDRNIVLHLDTLAEQWLANEGYDPVYGARPLKRVVQRSLQNQLAEMLLEGGIHDGETVNVSANGDGLVINGRETAEVGVSNSL</sequence>
<comment type="function">
    <text evidence="9">Part of a stress-induced multi-chaperone system, it is involved in the recovery of the cell from heat-induced damage, in cooperation with DnaK, DnaJ and GrpE. Acts before DnaK, in the processing of protein aggregates. Protein binding stimulates the ATPase activity; ATP hydrolysis unfolds the denatured protein aggregates, which probably helps expose new hydrophobic binding sites on the surface of ClpB-bound aggregates, contributing to the solubilization and refolding of denatured protein aggregates by DnaK.</text>
</comment>
<organism evidence="15 16">
    <name type="scientific">Acetobacter nitrogenifigens DSM 23921 = NBRC 105050</name>
    <dbReference type="NCBI Taxonomy" id="1120919"/>
    <lineage>
        <taxon>Bacteria</taxon>
        <taxon>Pseudomonadati</taxon>
        <taxon>Pseudomonadota</taxon>
        <taxon>Alphaproteobacteria</taxon>
        <taxon>Acetobacterales</taxon>
        <taxon>Acetobacteraceae</taxon>
        <taxon>Acetobacter</taxon>
    </lineage>
</organism>
<keyword evidence="6 12" id="KW-0067">ATP-binding</keyword>
<evidence type="ECO:0000256" key="10">
    <source>
        <dbReference type="ARBA" id="ARBA00026057"/>
    </source>
</evidence>
<dbReference type="PANTHER" id="PTHR11638:SF18">
    <property type="entry name" value="HEAT SHOCK PROTEIN 104"/>
    <property type="match status" value="1"/>
</dbReference>
<dbReference type="RefSeq" id="WP_026398626.1">
    <property type="nucleotide sequence ID" value="NZ_AUBI01000015.1"/>
</dbReference>
<dbReference type="InterPro" id="IPR003593">
    <property type="entry name" value="AAA+_ATPase"/>
</dbReference>
<dbReference type="InterPro" id="IPR036628">
    <property type="entry name" value="Clp_N_dom_sf"/>
</dbReference>
<dbReference type="Gene3D" id="1.10.1780.10">
    <property type="entry name" value="Clp, N-terminal domain"/>
    <property type="match status" value="1"/>
</dbReference>
<dbReference type="Pfam" id="PF07724">
    <property type="entry name" value="AAA_2"/>
    <property type="match status" value="1"/>
</dbReference>
<dbReference type="PROSITE" id="PS00871">
    <property type="entry name" value="CLPAB_2"/>
    <property type="match status" value="1"/>
</dbReference>
<dbReference type="EMBL" id="BJYF01000025">
    <property type="protein sequence ID" value="GEN61078.1"/>
    <property type="molecule type" value="Genomic_DNA"/>
</dbReference>
<keyword evidence="13" id="KW-0346">Stress response</keyword>
<dbReference type="FunFam" id="3.40.50.300:FF:000010">
    <property type="entry name" value="Chaperone clpB 1, putative"/>
    <property type="match status" value="1"/>
</dbReference>
<dbReference type="CDD" id="cd00009">
    <property type="entry name" value="AAA"/>
    <property type="match status" value="1"/>
</dbReference>
<evidence type="ECO:0000256" key="13">
    <source>
        <dbReference type="RuleBase" id="RU362034"/>
    </source>
</evidence>
<dbReference type="GO" id="GO:0016887">
    <property type="term" value="F:ATP hydrolysis activity"/>
    <property type="evidence" value="ECO:0007669"/>
    <property type="project" value="InterPro"/>
</dbReference>
<dbReference type="FunFam" id="3.40.50.300:FF:000120">
    <property type="entry name" value="ATP-dependent chaperone ClpB"/>
    <property type="match status" value="1"/>
</dbReference>
<evidence type="ECO:0000256" key="9">
    <source>
        <dbReference type="ARBA" id="ARBA00025613"/>
    </source>
</evidence>
<dbReference type="InterPro" id="IPR028299">
    <property type="entry name" value="ClpA/B_CS2"/>
</dbReference>
<keyword evidence="16" id="KW-1185">Reference proteome</keyword>
<proteinExistence type="inferred from homology"/>
<evidence type="ECO:0000313" key="16">
    <source>
        <dbReference type="Proteomes" id="UP000321635"/>
    </source>
</evidence>
<evidence type="ECO:0000256" key="2">
    <source>
        <dbReference type="ARBA" id="ARBA00008675"/>
    </source>
</evidence>
<dbReference type="InterPro" id="IPR003959">
    <property type="entry name" value="ATPase_AAA_core"/>
</dbReference>
<dbReference type="Pfam" id="PF17871">
    <property type="entry name" value="AAA_lid_9"/>
    <property type="match status" value="1"/>
</dbReference>
<dbReference type="PROSITE" id="PS51903">
    <property type="entry name" value="CLP_R"/>
    <property type="match status" value="1"/>
</dbReference>
<comment type="similarity">
    <text evidence="2 12">Belongs to the ClpA/ClpB family.</text>
</comment>
<dbReference type="Pfam" id="PF00004">
    <property type="entry name" value="AAA"/>
    <property type="match status" value="1"/>
</dbReference>
<dbReference type="AlphaFoldDB" id="A0A511XDQ9"/>
<feature type="coiled-coil region" evidence="13">
    <location>
        <begin position="413"/>
        <end position="493"/>
    </location>
</feature>
<protein>
    <recommendedName>
        <fullName evidence="3 13">Chaperone protein ClpB</fullName>
    </recommendedName>
</protein>
<dbReference type="Proteomes" id="UP000321635">
    <property type="component" value="Unassembled WGS sequence"/>
</dbReference>
<evidence type="ECO:0000256" key="12">
    <source>
        <dbReference type="RuleBase" id="RU004432"/>
    </source>
</evidence>
<feature type="domain" description="Clp R" evidence="14">
    <location>
        <begin position="3"/>
        <end position="147"/>
    </location>
</feature>
<evidence type="ECO:0000256" key="8">
    <source>
        <dbReference type="ARBA" id="ARBA00023186"/>
    </source>
</evidence>
<dbReference type="NCBIfam" id="TIGR03346">
    <property type="entry name" value="chaperone_ClpB"/>
    <property type="match status" value="1"/>
</dbReference>
<keyword evidence="5 12" id="KW-0547">Nucleotide-binding</keyword>
<dbReference type="CDD" id="cd19499">
    <property type="entry name" value="RecA-like_ClpB_Hsp104-like"/>
    <property type="match status" value="1"/>
</dbReference>
<dbReference type="InterPro" id="IPR027417">
    <property type="entry name" value="P-loop_NTPase"/>
</dbReference>
<keyword evidence="13" id="KW-0963">Cytoplasm</keyword>
<dbReference type="GO" id="GO:0005737">
    <property type="term" value="C:cytoplasm"/>
    <property type="evidence" value="ECO:0007669"/>
    <property type="project" value="UniProtKB-SubCell"/>
</dbReference>
<comment type="caution">
    <text evidence="15">The sequence shown here is derived from an EMBL/GenBank/DDBJ whole genome shotgun (WGS) entry which is preliminary data.</text>
</comment>
<dbReference type="InterPro" id="IPR019489">
    <property type="entry name" value="Clp_ATPase_C"/>
</dbReference>
<dbReference type="FunFam" id="3.40.50.300:FF:000025">
    <property type="entry name" value="ATP-dependent Clp protease subunit"/>
    <property type="match status" value="1"/>
</dbReference>
<dbReference type="Pfam" id="PF10431">
    <property type="entry name" value="ClpB_D2-small"/>
    <property type="match status" value="1"/>
</dbReference>
<dbReference type="InterPro" id="IPR041546">
    <property type="entry name" value="ClpA/ClpB_AAA_lid"/>
</dbReference>
<comment type="subunit">
    <text evidence="10">Homohexamer. The oligomerization is ATP-dependent.</text>
</comment>
<dbReference type="InterPro" id="IPR017730">
    <property type="entry name" value="Chaperonin_ClpB"/>
</dbReference>
<evidence type="ECO:0000256" key="7">
    <source>
        <dbReference type="ARBA" id="ARBA00023054"/>
    </source>
</evidence>
<evidence type="ECO:0000256" key="6">
    <source>
        <dbReference type="ARBA" id="ARBA00022840"/>
    </source>
</evidence>
<keyword evidence="4 11" id="KW-0677">Repeat</keyword>
<dbReference type="SUPFAM" id="SSF81923">
    <property type="entry name" value="Double Clp-N motif"/>
    <property type="match status" value="1"/>
</dbReference>
<evidence type="ECO:0000256" key="3">
    <source>
        <dbReference type="ARBA" id="ARBA00017574"/>
    </source>
</evidence>
<dbReference type="InterPro" id="IPR018368">
    <property type="entry name" value="ClpA/B_CS1"/>
</dbReference>
<dbReference type="PROSITE" id="PS00870">
    <property type="entry name" value="CLPAB_1"/>
    <property type="match status" value="1"/>
</dbReference>
<dbReference type="Gene3D" id="1.10.8.60">
    <property type="match status" value="1"/>
</dbReference>
<dbReference type="InterPro" id="IPR001270">
    <property type="entry name" value="ClpA/B"/>
</dbReference>
<accession>A0A511XDQ9</accession>
<comment type="subunit">
    <text evidence="13">Homohexamer; The oligomerization is ATP-dependent.</text>
</comment>
<dbReference type="Gene3D" id="3.40.50.300">
    <property type="entry name" value="P-loop containing nucleotide triphosphate hydrolases"/>
    <property type="match status" value="3"/>
</dbReference>
<evidence type="ECO:0000256" key="11">
    <source>
        <dbReference type="PROSITE-ProRule" id="PRU01251"/>
    </source>
</evidence>
<reference evidence="15 16" key="1">
    <citation type="submission" date="2019-07" db="EMBL/GenBank/DDBJ databases">
        <title>Whole genome shotgun sequence of Acetobacter nitrogenifigens NBRC 105050.</title>
        <authorList>
            <person name="Hosoyama A."/>
            <person name="Uohara A."/>
            <person name="Ohji S."/>
            <person name="Ichikawa N."/>
        </authorList>
    </citation>
    <scope>NUCLEOTIDE SEQUENCE [LARGE SCALE GENOMIC DNA]</scope>
    <source>
        <strain evidence="15 16">NBRC 105050</strain>
    </source>
</reference>
<dbReference type="STRING" id="1120919.GCA_000429165_03070"/>
<evidence type="ECO:0000259" key="14">
    <source>
        <dbReference type="PROSITE" id="PS51903"/>
    </source>
</evidence>
<dbReference type="SMART" id="SM01086">
    <property type="entry name" value="ClpB_D2-small"/>
    <property type="match status" value="1"/>
</dbReference>
<dbReference type="GO" id="GO:0034605">
    <property type="term" value="P:cellular response to heat"/>
    <property type="evidence" value="ECO:0007669"/>
    <property type="project" value="TreeGrafter"/>
</dbReference>
<dbReference type="PRINTS" id="PR00300">
    <property type="entry name" value="CLPPROTEASEA"/>
</dbReference>
<dbReference type="Pfam" id="PF02861">
    <property type="entry name" value="Clp_N"/>
    <property type="match status" value="1"/>
</dbReference>